<evidence type="ECO:0000313" key="13">
    <source>
        <dbReference type="Proteomes" id="UP000053237"/>
    </source>
</evidence>
<dbReference type="GO" id="GO:0071555">
    <property type="term" value="P:cell wall organization"/>
    <property type="evidence" value="ECO:0007669"/>
    <property type="project" value="UniProtKB-KW"/>
</dbReference>
<dbReference type="Gene3D" id="1.10.287.1170">
    <property type="entry name" value="glycoside hydrolase family 81 endo-[beta] glucanase"/>
    <property type="match status" value="1"/>
</dbReference>
<proteinExistence type="inferred from homology"/>
<dbReference type="Gene3D" id="2.70.98.30">
    <property type="entry name" value="Golgi alpha-mannosidase II, domain 4"/>
    <property type="match status" value="1"/>
</dbReference>
<evidence type="ECO:0000256" key="3">
    <source>
        <dbReference type="ARBA" id="ARBA00012780"/>
    </source>
</evidence>
<dbReference type="Pfam" id="PF03639">
    <property type="entry name" value="Glyco_hydro_81"/>
    <property type="match status" value="1"/>
</dbReference>
<reference evidence="12 13" key="1">
    <citation type="submission" date="2012-05" db="EMBL/GenBank/DDBJ databases">
        <title>Recombination and specialization in a pathogen metapopulation.</title>
        <authorList>
            <person name="Gardiner A."/>
            <person name="Kemen E."/>
            <person name="Schultz-Larsen T."/>
            <person name="MacLean D."/>
            <person name="Van Oosterhout C."/>
            <person name="Jones J.D.G."/>
        </authorList>
    </citation>
    <scope>NUCLEOTIDE SEQUENCE [LARGE SCALE GENOMIC DNA]</scope>
    <source>
        <strain evidence="12 13">Ac Nc2</strain>
    </source>
</reference>
<gene>
    <name evidence="12" type="ORF">BN9_003210</name>
</gene>
<dbReference type="InterPro" id="IPR040451">
    <property type="entry name" value="GH81_N"/>
</dbReference>
<keyword evidence="5" id="KW-0119">Carbohydrate metabolism</keyword>
<organism evidence="12 13">
    <name type="scientific">Albugo candida</name>
    <dbReference type="NCBI Taxonomy" id="65357"/>
    <lineage>
        <taxon>Eukaryota</taxon>
        <taxon>Sar</taxon>
        <taxon>Stramenopiles</taxon>
        <taxon>Oomycota</taxon>
        <taxon>Peronosporomycetes</taxon>
        <taxon>Albuginales</taxon>
        <taxon>Albuginaceae</taxon>
        <taxon>Albugo</taxon>
    </lineage>
</organism>
<dbReference type="Proteomes" id="UP000053237">
    <property type="component" value="Unassembled WGS sequence"/>
</dbReference>
<comment type="similarity">
    <text evidence="2">Belongs to the glycosyl hydrolase 81 family.</text>
</comment>
<evidence type="ECO:0000256" key="9">
    <source>
        <dbReference type="SAM" id="SignalP"/>
    </source>
</evidence>
<dbReference type="EC" id="3.2.1.39" evidence="3"/>
<keyword evidence="4" id="KW-0378">Hydrolase</keyword>
<dbReference type="Pfam" id="PF17652">
    <property type="entry name" value="Glyco_hydro81C"/>
    <property type="match status" value="1"/>
</dbReference>
<keyword evidence="7" id="KW-0961">Cell wall biogenesis/degradation</keyword>
<keyword evidence="8" id="KW-0624">Polysaccharide degradation</keyword>
<evidence type="ECO:0000256" key="6">
    <source>
        <dbReference type="ARBA" id="ARBA00023295"/>
    </source>
</evidence>
<evidence type="ECO:0000256" key="7">
    <source>
        <dbReference type="ARBA" id="ARBA00023316"/>
    </source>
</evidence>
<keyword evidence="13" id="KW-1185">Reference proteome</keyword>
<evidence type="ECO:0000256" key="2">
    <source>
        <dbReference type="ARBA" id="ARBA00010730"/>
    </source>
</evidence>
<dbReference type="STRING" id="65357.A0A024FZ13"/>
<name>A0A024FZ13_9STRA</name>
<sequence length="770" mass="87755">MRFWRLVPLFHQFLAATHGIEISLVDLDIKLPDFSPVENDSGLESPLNQEESADPLVNDGRKSILEPYSTKEPSRKLFNRTDNILDVAPPLNIDLKAKHGPIPTNEWWGNALTNNMSSDELAGAIWANPYTLRINKTLPLGIQICYSYFHRVIAPRVNGTVKFYTHNITNDLMLSGKELSKKAYQLSNWTEFGVTLRIQGARGYIESHMVQGMAFVTSKYAGITPIIMSENNISSFDRDDDKYIISFTNKLVWVMYLIGDDNIKFTQKDKHTIVAHQPYNGLIRVAVLPKNADPDTYDAYAGCVVLGGRIDAFSEYDYVFEWEVSGITCGAAGLLHFSLPHHREVLSRDSLVDSEIILYSSVRGQMVGQIGRVEQGSRYVVWKMLETGVLPKIGFMPDCEISSKVVDDTKLLKLLKLDIDEDYASQMTRGLYFNGKKYQKYAGLCLMANDSKIVKGDKSLLKKCLIKLKQLLIPFASNNISFPLVYDTVYGGIISSEGLNKSNPYADFGNSLYNDHHFHFPYYLYAAAVLRLLDPDYPIEFDEMFWTLLRDYANPSILDPYFPAFRSFNFFIGYSYARGATLLEDGKDEESSSEDLNSLYAILLWGMVTKRENVEKLGYLMLQINTRVINTYFLMKSDNTVHPPAYVDNRVVGIYFDNKCEYRTWFSPEVYTFHGIQMIPATPMLTRARSLEFVREEWHDILSKQDIIVKKELTNPWISLLNVNYARLNRKSAIKILQRCELDDGLARSWAIYMAATGGPTSCEEPRETS</sequence>
<accession>A0A024FZ13</accession>
<dbReference type="Gene3D" id="1.20.5.420">
    <property type="entry name" value="Immunoglobulin FC, subunit C"/>
    <property type="match status" value="1"/>
</dbReference>
<keyword evidence="9" id="KW-0732">Signal</keyword>
<dbReference type="InterPro" id="IPR040720">
    <property type="entry name" value="GH81_C"/>
</dbReference>
<feature type="chain" id="PRO_5001529356" description="glucan endo-1,3-beta-D-glucosidase" evidence="9">
    <location>
        <begin position="20"/>
        <end position="770"/>
    </location>
</feature>
<evidence type="ECO:0000256" key="8">
    <source>
        <dbReference type="ARBA" id="ARBA00023326"/>
    </source>
</evidence>
<dbReference type="InParanoid" id="A0A024FZ13"/>
<feature type="domain" description="Glycosyl hydrolase family 81 C-terminal" evidence="11">
    <location>
        <begin position="411"/>
        <end position="752"/>
    </location>
</feature>
<dbReference type="GO" id="GO:0042973">
    <property type="term" value="F:glucan endo-1,3-beta-D-glucosidase activity"/>
    <property type="evidence" value="ECO:0007669"/>
    <property type="project" value="UniProtKB-EC"/>
</dbReference>
<dbReference type="AlphaFoldDB" id="A0A024FZ13"/>
<dbReference type="PANTHER" id="PTHR31983:SF0">
    <property type="entry name" value="GLUCAN ENDO-1,3-BETA-D-GLUCOSIDASE 2"/>
    <property type="match status" value="1"/>
</dbReference>
<evidence type="ECO:0000256" key="4">
    <source>
        <dbReference type="ARBA" id="ARBA00022801"/>
    </source>
</evidence>
<evidence type="ECO:0000313" key="12">
    <source>
        <dbReference type="EMBL" id="CCI39538.1"/>
    </source>
</evidence>
<feature type="domain" description="Glycosyl hydrolase family 81 N-terminal" evidence="10">
    <location>
        <begin position="95"/>
        <end position="397"/>
    </location>
</feature>
<evidence type="ECO:0000259" key="11">
    <source>
        <dbReference type="Pfam" id="PF17652"/>
    </source>
</evidence>
<dbReference type="EMBL" id="CAIX01000002">
    <property type="protein sequence ID" value="CCI39538.1"/>
    <property type="molecule type" value="Genomic_DNA"/>
</dbReference>
<comment type="caution">
    <text evidence="12">The sequence shown here is derived from an EMBL/GenBank/DDBJ whole genome shotgun (WGS) entry which is preliminary data.</text>
</comment>
<dbReference type="GO" id="GO:0052861">
    <property type="term" value="F:endo-1,3(4)-beta-glucanase activity"/>
    <property type="evidence" value="ECO:0007669"/>
    <property type="project" value="InterPro"/>
</dbReference>
<protein>
    <recommendedName>
        <fullName evidence="3">glucan endo-1,3-beta-D-glucosidase</fullName>
        <ecNumber evidence="3">3.2.1.39</ecNumber>
    </recommendedName>
</protein>
<dbReference type="PANTHER" id="PTHR31983">
    <property type="entry name" value="ENDO-1,3(4)-BETA-GLUCANASE 1"/>
    <property type="match status" value="1"/>
</dbReference>
<comment type="catalytic activity">
    <reaction evidence="1">
        <text>Hydrolysis of (1-&gt;3)-beta-D-glucosidic linkages in (1-&gt;3)-beta-D-glucans.</text>
        <dbReference type="EC" id="3.2.1.39"/>
    </reaction>
</comment>
<feature type="signal peptide" evidence="9">
    <location>
        <begin position="1"/>
        <end position="19"/>
    </location>
</feature>
<evidence type="ECO:0000256" key="5">
    <source>
        <dbReference type="ARBA" id="ARBA00023277"/>
    </source>
</evidence>
<dbReference type="InterPro" id="IPR005200">
    <property type="entry name" value="Endo-beta-glucanase"/>
</dbReference>
<dbReference type="PROSITE" id="PS52008">
    <property type="entry name" value="GH81"/>
    <property type="match status" value="1"/>
</dbReference>
<dbReference type="GO" id="GO:0000272">
    <property type="term" value="P:polysaccharide catabolic process"/>
    <property type="evidence" value="ECO:0007669"/>
    <property type="project" value="UniProtKB-KW"/>
</dbReference>
<keyword evidence="6" id="KW-0326">Glycosidase</keyword>
<evidence type="ECO:0000259" key="10">
    <source>
        <dbReference type="Pfam" id="PF03639"/>
    </source>
</evidence>
<evidence type="ECO:0000256" key="1">
    <source>
        <dbReference type="ARBA" id="ARBA00000382"/>
    </source>
</evidence>
<dbReference type="OrthoDB" id="4473401at2759"/>